<keyword evidence="3 11" id="KW-0227">DNA damage</keyword>
<dbReference type="InterPro" id="IPR041851">
    <property type="entry name" value="RecD_N_sf"/>
</dbReference>
<keyword evidence="5 11" id="KW-0347">Helicase</keyword>
<dbReference type="InterPro" id="IPR003593">
    <property type="entry name" value="AAA+_ATPase"/>
</dbReference>
<dbReference type="InterPro" id="IPR049550">
    <property type="entry name" value="RecD_N"/>
</dbReference>
<evidence type="ECO:0000256" key="9">
    <source>
        <dbReference type="ARBA" id="ARBA00023204"/>
    </source>
</evidence>
<dbReference type="GO" id="GO:0003677">
    <property type="term" value="F:DNA binding"/>
    <property type="evidence" value="ECO:0007669"/>
    <property type="project" value="UniProtKB-UniRule"/>
</dbReference>
<dbReference type="Gene3D" id="1.10.10.1020">
    <property type="entry name" value="RecBCD complex, subunit RecD, N-terminal domain"/>
    <property type="match status" value="1"/>
</dbReference>
<dbReference type="InterPro" id="IPR050534">
    <property type="entry name" value="Coronavir_polyprotein_1ab"/>
</dbReference>
<evidence type="ECO:0000256" key="7">
    <source>
        <dbReference type="ARBA" id="ARBA00022840"/>
    </source>
</evidence>
<protein>
    <recommendedName>
        <fullName evidence="11">RecBCD enzyme subunit RecD</fullName>
        <ecNumber evidence="11">5.6.2.3</ecNumber>
    </recommendedName>
    <alternativeName>
        <fullName evidence="11">DNA 5'-3' helicase subunit RecD</fullName>
    </alternativeName>
    <alternativeName>
        <fullName evidence="11">Exonuclease V subunit RecD</fullName>
        <shortName evidence="11">ExoV subunit RecD</shortName>
    </alternativeName>
    <alternativeName>
        <fullName evidence="11">Helicase/nuclease RecBCD subunit RecD</fullName>
    </alternativeName>
</protein>
<dbReference type="AlphaFoldDB" id="A0A4V3BL71"/>
<keyword evidence="2 11" id="KW-0547">Nucleotide-binding</keyword>
<dbReference type="SUPFAM" id="SSF52540">
    <property type="entry name" value="P-loop containing nucleoside triphosphate hydrolases"/>
    <property type="match status" value="2"/>
</dbReference>
<dbReference type="GO" id="GO:0016887">
    <property type="term" value="F:ATP hydrolysis activity"/>
    <property type="evidence" value="ECO:0007669"/>
    <property type="project" value="RHEA"/>
</dbReference>
<dbReference type="Pfam" id="PF13538">
    <property type="entry name" value="UvrD_C_2"/>
    <property type="match status" value="1"/>
</dbReference>
<dbReference type="SMART" id="SM00382">
    <property type="entry name" value="AAA"/>
    <property type="match status" value="1"/>
</dbReference>
<organism evidence="13 14">
    <name type="scientific">Azoarcus indigens</name>
    <dbReference type="NCBI Taxonomy" id="29545"/>
    <lineage>
        <taxon>Bacteria</taxon>
        <taxon>Pseudomonadati</taxon>
        <taxon>Pseudomonadota</taxon>
        <taxon>Betaproteobacteria</taxon>
        <taxon>Rhodocyclales</taxon>
        <taxon>Zoogloeaceae</taxon>
        <taxon>Azoarcus</taxon>
    </lineage>
</organism>
<dbReference type="GO" id="GO:0043139">
    <property type="term" value="F:5'-3' DNA helicase activity"/>
    <property type="evidence" value="ECO:0007669"/>
    <property type="project" value="UniProtKB-UniRule"/>
</dbReference>
<evidence type="ECO:0000256" key="1">
    <source>
        <dbReference type="ARBA" id="ARBA00022722"/>
    </source>
</evidence>
<evidence type="ECO:0000256" key="4">
    <source>
        <dbReference type="ARBA" id="ARBA00022801"/>
    </source>
</evidence>
<feature type="binding site" evidence="11">
    <location>
        <begin position="194"/>
        <end position="201"/>
    </location>
    <ligand>
        <name>ATP</name>
        <dbReference type="ChEBI" id="CHEBI:30616"/>
    </ligand>
</feature>
<evidence type="ECO:0000256" key="8">
    <source>
        <dbReference type="ARBA" id="ARBA00023125"/>
    </source>
</evidence>
<evidence type="ECO:0000256" key="11">
    <source>
        <dbReference type="HAMAP-Rule" id="MF_01487"/>
    </source>
</evidence>
<keyword evidence="7 11" id="KW-0067">ATP-binding</keyword>
<dbReference type="GO" id="GO:0009338">
    <property type="term" value="C:exodeoxyribonuclease V complex"/>
    <property type="evidence" value="ECO:0007669"/>
    <property type="project" value="InterPro"/>
</dbReference>
<dbReference type="PANTHER" id="PTHR43788:SF6">
    <property type="entry name" value="DNA HELICASE B"/>
    <property type="match status" value="1"/>
</dbReference>
<dbReference type="GO" id="GO:0017116">
    <property type="term" value="F:single-stranded DNA helicase activity"/>
    <property type="evidence" value="ECO:0007669"/>
    <property type="project" value="TreeGrafter"/>
</dbReference>
<evidence type="ECO:0000256" key="10">
    <source>
        <dbReference type="ARBA" id="ARBA00023235"/>
    </source>
</evidence>
<name>A0A4V3BL71_9RHOO</name>
<evidence type="ECO:0000313" key="14">
    <source>
        <dbReference type="Proteomes" id="UP000295129"/>
    </source>
</evidence>
<dbReference type="Gene3D" id="3.40.50.300">
    <property type="entry name" value="P-loop containing nucleotide triphosphate hydrolases"/>
    <property type="match status" value="3"/>
</dbReference>
<evidence type="ECO:0000256" key="6">
    <source>
        <dbReference type="ARBA" id="ARBA00022839"/>
    </source>
</evidence>
<keyword evidence="10 11" id="KW-0413">Isomerase</keyword>
<dbReference type="Pfam" id="PF13245">
    <property type="entry name" value="AAA_19"/>
    <property type="match status" value="1"/>
</dbReference>
<dbReference type="CDD" id="cd17933">
    <property type="entry name" value="DEXSc_RecD-like"/>
    <property type="match status" value="1"/>
</dbReference>
<evidence type="ECO:0000313" key="13">
    <source>
        <dbReference type="EMBL" id="TDN45552.1"/>
    </source>
</evidence>
<comment type="miscellaneous">
    <text evidence="11">In the RecBCD complex, RecB has a slow 3'-5' helicase, an exonuclease activity and loads RecA onto ssDNA, RecD has a fast 5'-3' helicase activity, while RecC stimulates the ATPase and processivity of the RecB helicase and contributes to recognition of the Chi site.</text>
</comment>
<dbReference type="InterPro" id="IPR006344">
    <property type="entry name" value="RecD"/>
</dbReference>
<gene>
    <name evidence="11" type="primary">recD</name>
    <name evidence="13" type="ORF">C7389_1295</name>
</gene>
<dbReference type="InterPro" id="IPR027785">
    <property type="entry name" value="UvrD-like_helicase_C"/>
</dbReference>
<dbReference type="RefSeq" id="WP_246034929.1">
    <property type="nucleotide sequence ID" value="NZ_SNVV01000029.1"/>
</dbReference>
<comment type="catalytic activity">
    <reaction evidence="11">
        <text>ATP + H2O = ADP + phosphate + H(+)</text>
        <dbReference type="Rhea" id="RHEA:13065"/>
        <dbReference type="ChEBI" id="CHEBI:15377"/>
        <dbReference type="ChEBI" id="CHEBI:15378"/>
        <dbReference type="ChEBI" id="CHEBI:30616"/>
        <dbReference type="ChEBI" id="CHEBI:43474"/>
        <dbReference type="ChEBI" id="CHEBI:456216"/>
        <dbReference type="EC" id="5.6.2.3"/>
    </reaction>
</comment>
<comment type="similarity">
    <text evidence="11">Belongs to the RecD family.</text>
</comment>
<keyword evidence="8 11" id="KW-0238">DNA-binding</keyword>
<dbReference type="Proteomes" id="UP000295129">
    <property type="component" value="Unassembled WGS sequence"/>
</dbReference>
<dbReference type="CDD" id="cd18809">
    <property type="entry name" value="SF1_C_RecD"/>
    <property type="match status" value="1"/>
</dbReference>
<evidence type="ECO:0000259" key="12">
    <source>
        <dbReference type="SMART" id="SM00382"/>
    </source>
</evidence>
<keyword evidence="6 11" id="KW-0269">Exonuclease</keyword>
<dbReference type="EC" id="5.6.2.3" evidence="11"/>
<feature type="domain" description="AAA+ ATPase" evidence="12">
    <location>
        <begin position="186"/>
        <end position="342"/>
    </location>
</feature>
<keyword evidence="4 11" id="KW-0378">Hydrolase</keyword>
<dbReference type="Pfam" id="PF21185">
    <property type="entry name" value="RecD_N"/>
    <property type="match status" value="1"/>
</dbReference>
<keyword evidence="1 11" id="KW-0540">Nuclease</keyword>
<dbReference type="GO" id="GO:0005524">
    <property type="term" value="F:ATP binding"/>
    <property type="evidence" value="ECO:0007669"/>
    <property type="project" value="UniProtKB-UniRule"/>
</dbReference>
<comment type="subunit">
    <text evidence="11">Heterotrimer of RecB, RecC and RecD. All subunits contribute to DNA-binding.</text>
</comment>
<dbReference type="EMBL" id="SNVV01000029">
    <property type="protein sequence ID" value="TDN45552.1"/>
    <property type="molecule type" value="Genomic_DNA"/>
</dbReference>
<dbReference type="GO" id="GO:0008854">
    <property type="term" value="F:exodeoxyribonuclease V activity"/>
    <property type="evidence" value="ECO:0007669"/>
    <property type="project" value="InterPro"/>
</dbReference>
<accession>A0A4V3BL71</accession>
<proteinExistence type="inferred from homology"/>
<keyword evidence="14" id="KW-1185">Reference proteome</keyword>
<comment type="function">
    <text evidence="11">A helicase/nuclease that prepares dsDNA breaks (DSB) for recombinational DNA repair. Binds to DSBs and unwinds DNA via a highly rapid and processive ATP-dependent bidirectional helicase activity. Unwinds dsDNA until it encounters a Chi (crossover hotspot instigator) sequence from the 3' direction. Cuts ssDNA a few nucleotides 3' to the Chi site. The properties and activities of the enzyme are changed at Chi. The Chi-altered holoenzyme produces a long 3'-ssDNA overhang and facilitates RecA-binding to the ssDNA for homologous DNA recombination and repair. Holoenzyme degrades any linearized DNA that is unable to undergo homologous recombination. In the holoenzyme this subunit has ssDNA-dependent ATPase and 5'-3' helicase activity. When added to pre-assembled RecBC greatly stimulates nuclease activity and augments holoenzyme processivity. Negatively regulates the RecA-loading ability of RecBCD.</text>
</comment>
<comment type="caution">
    <text evidence="13">The sequence shown here is derived from an EMBL/GenBank/DDBJ whole genome shotgun (WGS) entry which is preliminary data.</text>
</comment>
<evidence type="ECO:0000256" key="2">
    <source>
        <dbReference type="ARBA" id="ARBA00022741"/>
    </source>
</evidence>
<keyword evidence="9 11" id="KW-0234">DNA repair</keyword>
<dbReference type="PANTHER" id="PTHR43788">
    <property type="entry name" value="DNA2/NAM7 HELICASE FAMILY MEMBER"/>
    <property type="match status" value="1"/>
</dbReference>
<dbReference type="InterPro" id="IPR027417">
    <property type="entry name" value="P-loop_NTPase"/>
</dbReference>
<dbReference type="NCBIfam" id="TIGR01447">
    <property type="entry name" value="recD"/>
    <property type="match status" value="1"/>
</dbReference>
<evidence type="ECO:0000256" key="5">
    <source>
        <dbReference type="ARBA" id="ARBA00022806"/>
    </source>
</evidence>
<evidence type="ECO:0000256" key="3">
    <source>
        <dbReference type="ARBA" id="ARBA00022763"/>
    </source>
</evidence>
<dbReference type="GO" id="GO:0000724">
    <property type="term" value="P:double-strand break repair via homologous recombination"/>
    <property type="evidence" value="ECO:0007669"/>
    <property type="project" value="UniProtKB-UniRule"/>
</dbReference>
<sequence>MNATVHSLGSALPLAGEAPAQRDLALGFALHVEAWARADGAPAEVLPALRDAALRLTLASAQGHVCLPLAALIEESEDPAAAGGVEAVAALRMQLLASSVVAAAAPALPAGAHPLVLDGGDRLYLRRHFDLESRLAGRLRALAQPALPADAAALRERVGALLDKLFPARDDGLPDGQKLAVAQALLSRLMVISGGPGTGKTTTVAALLGCLLTVEPALRIALAAPTGKAAARMLEALRARAAGLPPRLRGKLPEAAHTVHRLLGVTPEPGRFRHHAGNPLAVDVLVVDEASMLDLALAARLFDAVPPGARVILLGDKDQLAAVEAGAVFADLSARRLLRPATAAALATLAGMAAEAPLAAGSGPAPALADCVAWLSESRRFSRDSGIGRLAADINQGEGERALLWLRANEDDAVHWLEDAATQPAAATLARLEAGYVPYLESLRRALAGEADVAALFAAFDRFRVLAALHEGPRGLAALNAHLARWLRAALGHAQDRGAASPWYPGRPVIVLRNDALLGLYNGDVGLCLPDADGALAVFFPAAGGGFRSVAPLRLPAHDTAFVLTVHKSQGSEFEEVALLLPARPSPVLSRELLYTGVTRAARRLQLIGAGAVFAAACAQPTRRWSGLAARLEEQGASC</sequence>
<reference evidence="13 14" key="1">
    <citation type="submission" date="2019-03" db="EMBL/GenBank/DDBJ databases">
        <title>Genomic Encyclopedia of Type Strains, Phase IV (KMG-IV): sequencing the most valuable type-strain genomes for metagenomic binning, comparative biology and taxonomic classification.</title>
        <authorList>
            <person name="Goeker M."/>
        </authorList>
    </citation>
    <scope>NUCLEOTIDE SEQUENCE [LARGE SCALE GENOMIC DNA]</scope>
    <source>
        <strain evidence="13 14">DSM 12121</strain>
    </source>
</reference>
<dbReference type="HAMAP" id="MF_01487">
    <property type="entry name" value="RecD"/>
    <property type="match status" value="1"/>
</dbReference>